<keyword evidence="3" id="KW-1185">Reference proteome</keyword>
<evidence type="ECO:0000313" key="2">
    <source>
        <dbReference type="EMBL" id="OXA55659.1"/>
    </source>
</evidence>
<sequence>MRSKPSSEFKTATKPQTETKPPRAKWILLCPGRMEMRMKKGVQIILYTTFIRVNIPPNWIKKLFLIALKAGCVILFDNIIYQAWTLSLDESGPRFLDEWSSSYAFSSRLGGSLRCGGHGSPHPRVEWVSRDGFPIGNVTGLREVLPTGNIRFLPFPIDKFRPDVHFATLRCKLSNPSGTIISPEVVVRAVLDTPFHIENPDVVVIRGNNALLRSVFSPSCH</sequence>
<proteinExistence type="predicted"/>
<dbReference type="STRING" id="158441.A0A226EE11"/>
<dbReference type="OrthoDB" id="152385at2759"/>
<dbReference type="EMBL" id="LNIX01000004">
    <property type="protein sequence ID" value="OXA55659.1"/>
    <property type="molecule type" value="Genomic_DNA"/>
</dbReference>
<protein>
    <submittedName>
        <fullName evidence="2">Down syndrome cell adhesion molecule-like protein Dscam2</fullName>
    </submittedName>
</protein>
<organism evidence="2 3">
    <name type="scientific">Folsomia candida</name>
    <name type="common">Springtail</name>
    <dbReference type="NCBI Taxonomy" id="158441"/>
    <lineage>
        <taxon>Eukaryota</taxon>
        <taxon>Metazoa</taxon>
        <taxon>Ecdysozoa</taxon>
        <taxon>Arthropoda</taxon>
        <taxon>Hexapoda</taxon>
        <taxon>Collembola</taxon>
        <taxon>Entomobryomorpha</taxon>
        <taxon>Isotomoidea</taxon>
        <taxon>Isotomidae</taxon>
        <taxon>Proisotominae</taxon>
        <taxon>Folsomia</taxon>
    </lineage>
</organism>
<dbReference type="Gene3D" id="2.60.40.10">
    <property type="entry name" value="Immunoglobulins"/>
    <property type="match status" value="1"/>
</dbReference>
<feature type="region of interest" description="Disordered" evidence="1">
    <location>
        <begin position="1"/>
        <end position="20"/>
    </location>
</feature>
<dbReference type="InterPro" id="IPR013783">
    <property type="entry name" value="Ig-like_fold"/>
</dbReference>
<feature type="compositionally biased region" description="Polar residues" evidence="1">
    <location>
        <begin position="1"/>
        <end position="19"/>
    </location>
</feature>
<accession>A0A226EE11</accession>
<gene>
    <name evidence="2" type="ORF">Fcan01_08708</name>
</gene>
<dbReference type="Proteomes" id="UP000198287">
    <property type="component" value="Unassembled WGS sequence"/>
</dbReference>
<evidence type="ECO:0000256" key="1">
    <source>
        <dbReference type="SAM" id="MobiDB-lite"/>
    </source>
</evidence>
<comment type="caution">
    <text evidence="2">The sequence shown here is derived from an EMBL/GenBank/DDBJ whole genome shotgun (WGS) entry which is preliminary data.</text>
</comment>
<evidence type="ECO:0000313" key="3">
    <source>
        <dbReference type="Proteomes" id="UP000198287"/>
    </source>
</evidence>
<name>A0A226EE11_FOLCA</name>
<reference evidence="2 3" key="1">
    <citation type="submission" date="2015-12" db="EMBL/GenBank/DDBJ databases">
        <title>The genome of Folsomia candida.</title>
        <authorList>
            <person name="Faddeeva A."/>
            <person name="Derks M.F."/>
            <person name="Anvar Y."/>
            <person name="Smit S."/>
            <person name="Van Straalen N."/>
            <person name="Roelofs D."/>
        </authorList>
    </citation>
    <scope>NUCLEOTIDE SEQUENCE [LARGE SCALE GENOMIC DNA]</scope>
    <source>
        <strain evidence="2 3">VU population</strain>
        <tissue evidence="2">Whole body</tissue>
    </source>
</reference>
<dbReference type="AlphaFoldDB" id="A0A226EE11"/>